<keyword evidence="2" id="KW-1185">Reference proteome</keyword>
<protein>
    <submittedName>
        <fullName evidence="1">Uncharacterized protein</fullName>
    </submittedName>
</protein>
<evidence type="ECO:0000313" key="2">
    <source>
        <dbReference type="Proteomes" id="UP000299102"/>
    </source>
</evidence>
<name>A0A4C1VUB1_EUMVA</name>
<dbReference type="EMBL" id="BGZK01000399">
    <property type="protein sequence ID" value="GBP41434.1"/>
    <property type="molecule type" value="Genomic_DNA"/>
</dbReference>
<organism evidence="1 2">
    <name type="scientific">Eumeta variegata</name>
    <name type="common">Bagworm moth</name>
    <name type="synonym">Eumeta japonica</name>
    <dbReference type="NCBI Taxonomy" id="151549"/>
    <lineage>
        <taxon>Eukaryota</taxon>
        <taxon>Metazoa</taxon>
        <taxon>Ecdysozoa</taxon>
        <taxon>Arthropoda</taxon>
        <taxon>Hexapoda</taxon>
        <taxon>Insecta</taxon>
        <taxon>Pterygota</taxon>
        <taxon>Neoptera</taxon>
        <taxon>Endopterygota</taxon>
        <taxon>Lepidoptera</taxon>
        <taxon>Glossata</taxon>
        <taxon>Ditrysia</taxon>
        <taxon>Tineoidea</taxon>
        <taxon>Psychidae</taxon>
        <taxon>Oiketicinae</taxon>
        <taxon>Eumeta</taxon>
    </lineage>
</organism>
<sequence length="187" mass="20840">MVLRTSSIAVDQHGMPPACEYPMDTLSLSTSEVSSSGGSERTFRGLCMKWSRGGAPYDRTDCNNGFRKFEILMKYVIPDVPGCARSSSAEVVLQNFELVEYVWVCMGEYWHCVKKMAADFPSLPRFSRFGTIASARRFYLLGARSDLYKIATAQVKSGVVGEERKFDACLWTRDVVCVRSSGEGVEP</sequence>
<dbReference type="AlphaFoldDB" id="A0A4C1VUB1"/>
<accession>A0A4C1VUB1</accession>
<reference evidence="1 2" key="1">
    <citation type="journal article" date="2019" name="Commun. Biol.">
        <title>The bagworm genome reveals a unique fibroin gene that provides high tensile strength.</title>
        <authorList>
            <person name="Kono N."/>
            <person name="Nakamura H."/>
            <person name="Ohtoshi R."/>
            <person name="Tomita M."/>
            <person name="Numata K."/>
            <person name="Arakawa K."/>
        </authorList>
    </citation>
    <scope>NUCLEOTIDE SEQUENCE [LARGE SCALE GENOMIC DNA]</scope>
</reference>
<dbReference type="Proteomes" id="UP000299102">
    <property type="component" value="Unassembled WGS sequence"/>
</dbReference>
<evidence type="ECO:0000313" key="1">
    <source>
        <dbReference type="EMBL" id="GBP41434.1"/>
    </source>
</evidence>
<proteinExistence type="predicted"/>
<gene>
    <name evidence="1" type="ORF">EVAR_36190_1</name>
</gene>
<comment type="caution">
    <text evidence="1">The sequence shown here is derived from an EMBL/GenBank/DDBJ whole genome shotgun (WGS) entry which is preliminary data.</text>
</comment>